<dbReference type="SUPFAM" id="SSF103491">
    <property type="entry name" value="Preprotein translocase SecY subunit"/>
    <property type="match status" value="1"/>
</dbReference>
<dbReference type="AlphaFoldDB" id="A0A229RRG7"/>
<gene>
    <name evidence="3" type="ORF">CFP75_19870</name>
</gene>
<feature type="transmembrane region" description="Helical" evidence="2">
    <location>
        <begin position="130"/>
        <end position="147"/>
    </location>
</feature>
<feature type="transmembrane region" description="Helical" evidence="2">
    <location>
        <begin position="50"/>
        <end position="75"/>
    </location>
</feature>
<comment type="similarity">
    <text evidence="1">Belongs to the SecY/SEC61-alpha family.</text>
</comment>
<dbReference type="GO" id="GO:0015031">
    <property type="term" value="P:protein transport"/>
    <property type="evidence" value="ECO:0007669"/>
    <property type="project" value="InterPro"/>
</dbReference>
<keyword evidence="2" id="KW-0472">Membrane</keyword>
<dbReference type="PANTHER" id="PTHR10906">
    <property type="entry name" value="SECY/SEC61-ALPHA FAMILY MEMBER"/>
    <property type="match status" value="1"/>
</dbReference>
<keyword evidence="2" id="KW-0812">Transmembrane</keyword>
<name>A0A229RRG7_AMYAL</name>
<organism evidence="3 4">
    <name type="scientific">Amycolatopsis alba DSM 44262</name>
    <dbReference type="NCBI Taxonomy" id="1125972"/>
    <lineage>
        <taxon>Bacteria</taxon>
        <taxon>Bacillati</taxon>
        <taxon>Actinomycetota</taxon>
        <taxon>Actinomycetes</taxon>
        <taxon>Pseudonocardiales</taxon>
        <taxon>Pseudonocardiaceae</taxon>
        <taxon>Amycolatopsis</taxon>
    </lineage>
</organism>
<dbReference type="Pfam" id="PF00344">
    <property type="entry name" value="SecY"/>
    <property type="match status" value="1"/>
</dbReference>
<keyword evidence="4" id="KW-1185">Reference proteome</keyword>
<dbReference type="PIRSF" id="PIRSF004557">
    <property type="entry name" value="SecY"/>
    <property type="match status" value="1"/>
</dbReference>
<feature type="transmembrane region" description="Helical" evidence="2">
    <location>
        <begin position="354"/>
        <end position="376"/>
    </location>
</feature>
<keyword evidence="2" id="KW-1133">Transmembrane helix</keyword>
<dbReference type="InterPro" id="IPR002208">
    <property type="entry name" value="SecY/SEC61-alpha"/>
</dbReference>
<feature type="transmembrane region" description="Helical" evidence="2">
    <location>
        <begin position="269"/>
        <end position="288"/>
    </location>
</feature>
<proteinExistence type="inferred from homology"/>
<evidence type="ECO:0000256" key="2">
    <source>
        <dbReference type="SAM" id="Phobius"/>
    </source>
</evidence>
<comment type="caution">
    <text evidence="3">The sequence shown here is derived from an EMBL/GenBank/DDBJ whole genome shotgun (WGS) entry which is preliminary data.</text>
</comment>
<dbReference type="InterPro" id="IPR023201">
    <property type="entry name" value="SecY_dom_sf"/>
</dbReference>
<feature type="transmembrane region" description="Helical" evidence="2">
    <location>
        <begin position="159"/>
        <end position="178"/>
    </location>
</feature>
<protein>
    <submittedName>
        <fullName evidence="3">Preprotein translocase subunit SecY</fullName>
    </submittedName>
</protein>
<evidence type="ECO:0000313" key="4">
    <source>
        <dbReference type="Proteomes" id="UP000215563"/>
    </source>
</evidence>
<reference evidence="3 4" key="1">
    <citation type="submission" date="2017-07" db="EMBL/GenBank/DDBJ databases">
        <title>Amycolatopsis alba DSM 44262 Genome sequencing and assembly.</title>
        <authorList>
            <person name="Kaur N."/>
            <person name="Mayilraj S."/>
        </authorList>
    </citation>
    <scope>NUCLEOTIDE SEQUENCE [LARGE SCALE GENOMIC DNA]</scope>
    <source>
        <strain evidence="3 4">DSM 44262</strain>
    </source>
</reference>
<evidence type="ECO:0000256" key="1">
    <source>
        <dbReference type="RuleBase" id="RU004349"/>
    </source>
</evidence>
<feature type="transmembrane region" description="Helical" evidence="2">
    <location>
        <begin position="184"/>
        <end position="205"/>
    </location>
</feature>
<feature type="transmembrane region" description="Helical" evidence="2">
    <location>
        <begin position="106"/>
        <end position="124"/>
    </location>
</feature>
<dbReference type="Gene3D" id="1.10.3370.10">
    <property type="entry name" value="SecY subunit domain"/>
    <property type="match status" value="1"/>
</dbReference>
<dbReference type="OrthoDB" id="3638229at2"/>
<sequence>MNADASLRRRILVTLGVIVLFRLGQSLPTPHLTARAPEDDHPLRWILDLATGGGLATLPVFAFGVLPSLVALPVLRTLIVLIPRLAALRTEGEAGARALLRYQRRLTVVLGLPGAIAVVTFRGLEVLHSVVAVACLTAGAALVLRLTEVITDRGFGDGVRILLLAQVLAVLPAEFLRLYGTKGWAAVVVMAVVALSIAVLTVVLAQGQRRVPVQYAKRMIGVRAYGGAPTYIPLRFPQANSPAVLAAALLSLPSLWPGVGWLGDEGNPWRIAVYFVLVCAFAFIRAALSQDMDKVAGELVRVGGFVPGIRPGPWTAEYLDYVNRRVIAFGALCSGVVALIPAIGLALLDVNPRLPFAGVALLVVLVFLVSVTLDTARQFDALRLRKEYGPFLR</sequence>
<accession>A0A229RRG7</accession>
<dbReference type="Proteomes" id="UP000215563">
    <property type="component" value="Unassembled WGS sequence"/>
</dbReference>
<dbReference type="PRINTS" id="PR00303">
    <property type="entry name" value="SECYTRNLCASE"/>
</dbReference>
<dbReference type="GO" id="GO:0016020">
    <property type="term" value="C:membrane"/>
    <property type="evidence" value="ECO:0007669"/>
    <property type="project" value="InterPro"/>
</dbReference>
<feature type="transmembrane region" description="Helical" evidence="2">
    <location>
        <begin position="326"/>
        <end position="348"/>
    </location>
</feature>
<evidence type="ECO:0000313" key="3">
    <source>
        <dbReference type="EMBL" id="OXM49236.1"/>
    </source>
</evidence>
<dbReference type="RefSeq" id="WP_020637747.1">
    <property type="nucleotide sequence ID" value="NZ_KB913032.1"/>
</dbReference>
<dbReference type="EMBL" id="NMQU01000053">
    <property type="protein sequence ID" value="OXM49236.1"/>
    <property type="molecule type" value="Genomic_DNA"/>
</dbReference>
<feature type="transmembrane region" description="Helical" evidence="2">
    <location>
        <begin position="243"/>
        <end position="263"/>
    </location>
</feature>